<dbReference type="EC" id="2.1.1.72" evidence="2"/>
<dbReference type="Pfam" id="PF01420">
    <property type="entry name" value="Methylase_S"/>
    <property type="match status" value="2"/>
</dbReference>
<evidence type="ECO:0000259" key="11">
    <source>
        <dbReference type="Pfam" id="PF02384"/>
    </source>
</evidence>
<dbReference type="GO" id="GO:0032259">
    <property type="term" value="P:methylation"/>
    <property type="evidence" value="ECO:0007669"/>
    <property type="project" value="UniProtKB-KW"/>
</dbReference>
<keyword evidence="4" id="KW-0808">Transferase</keyword>
<evidence type="ECO:0000256" key="9">
    <source>
        <dbReference type="SAM" id="Coils"/>
    </source>
</evidence>
<dbReference type="RefSeq" id="WP_277442738.1">
    <property type="nucleotide sequence ID" value="NZ_JAKOAV010000005.1"/>
</dbReference>
<dbReference type="Gene3D" id="3.40.50.150">
    <property type="entry name" value="Vaccinia Virus protein VP39"/>
    <property type="match status" value="1"/>
</dbReference>
<reference evidence="12" key="1">
    <citation type="submission" date="2022-02" db="EMBL/GenBank/DDBJ databases">
        <authorList>
            <person name="Leng L."/>
        </authorList>
    </citation>
    <scope>NUCLEOTIDE SEQUENCE</scope>
    <source>
        <strain evidence="12">JI</strain>
    </source>
</reference>
<keyword evidence="9" id="KW-0175">Coiled coil</keyword>
<keyword evidence="12" id="KW-0378">Hydrolase</keyword>
<dbReference type="GO" id="GO:0008170">
    <property type="term" value="F:N-methyltransferase activity"/>
    <property type="evidence" value="ECO:0007669"/>
    <property type="project" value="InterPro"/>
</dbReference>
<dbReference type="InterPro" id="IPR000055">
    <property type="entry name" value="Restrct_endonuc_typeI_TRD"/>
</dbReference>
<protein>
    <recommendedName>
        <fullName evidence="2">site-specific DNA-methyltransferase (adenine-specific)</fullName>
        <ecNumber evidence="2">2.1.1.72</ecNumber>
    </recommendedName>
</protein>
<evidence type="ECO:0000256" key="2">
    <source>
        <dbReference type="ARBA" id="ARBA00011900"/>
    </source>
</evidence>
<evidence type="ECO:0000256" key="1">
    <source>
        <dbReference type="ARBA" id="ARBA00010923"/>
    </source>
</evidence>
<dbReference type="GO" id="GO:0009307">
    <property type="term" value="P:DNA restriction-modification system"/>
    <property type="evidence" value="ECO:0007669"/>
    <property type="project" value="UniProtKB-KW"/>
</dbReference>
<dbReference type="GO" id="GO:0016787">
    <property type="term" value="F:hydrolase activity"/>
    <property type="evidence" value="ECO:0007669"/>
    <property type="project" value="UniProtKB-KW"/>
</dbReference>
<keyword evidence="7" id="KW-0238">DNA-binding</keyword>
<dbReference type="SUPFAM" id="SSF116734">
    <property type="entry name" value="DNA methylase specificity domain"/>
    <property type="match status" value="2"/>
</dbReference>
<dbReference type="InterPro" id="IPR044946">
    <property type="entry name" value="Restrct_endonuc_typeI_TRD_sf"/>
</dbReference>
<dbReference type="EMBL" id="JAKOAV010000005">
    <property type="protein sequence ID" value="MDF9407503.1"/>
    <property type="molecule type" value="Genomic_DNA"/>
</dbReference>
<keyword evidence="6" id="KW-0680">Restriction system</keyword>
<dbReference type="PROSITE" id="PS00092">
    <property type="entry name" value="N6_MTASE"/>
    <property type="match status" value="1"/>
</dbReference>
<evidence type="ECO:0000256" key="5">
    <source>
        <dbReference type="ARBA" id="ARBA00022691"/>
    </source>
</evidence>
<organism evidence="12 13">
    <name type="scientific">Pelotomaculum isophthalicicum JI</name>
    <dbReference type="NCBI Taxonomy" id="947010"/>
    <lineage>
        <taxon>Bacteria</taxon>
        <taxon>Bacillati</taxon>
        <taxon>Bacillota</taxon>
        <taxon>Clostridia</taxon>
        <taxon>Eubacteriales</taxon>
        <taxon>Desulfotomaculaceae</taxon>
        <taxon>Pelotomaculum</taxon>
    </lineage>
</organism>
<feature type="domain" description="Type I restriction modification DNA specificity" evidence="10">
    <location>
        <begin position="938"/>
        <end position="1106"/>
    </location>
</feature>
<evidence type="ECO:0000256" key="6">
    <source>
        <dbReference type="ARBA" id="ARBA00022747"/>
    </source>
</evidence>
<feature type="coiled-coil region" evidence="9">
    <location>
        <begin position="899"/>
        <end position="926"/>
    </location>
</feature>
<evidence type="ECO:0000256" key="7">
    <source>
        <dbReference type="ARBA" id="ARBA00023125"/>
    </source>
</evidence>
<dbReference type="Pfam" id="PF02384">
    <property type="entry name" value="N6_Mtase"/>
    <property type="match status" value="1"/>
</dbReference>
<keyword evidence="12" id="KW-0255">Endonuclease</keyword>
<keyword evidence="12" id="KW-0540">Nuclease</keyword>
<dbReference type="PRINTS" id="PR00507">
    <property type="entry name" value="N12N6MTFRASE"/>
</dbReference>
<keyword evidence="3" id="KW-0489">Methyltransferase</keyword>
<evidence type="ECO:0000313" key="13">
    <source>
        <dbReference type="Proteomes" id="UP001154312"/>
    </source>
</evidence>
<keyword evidence="5" id="KW-0949">S-adenosyl-L-methionine</keyword>
<dbReference type="GO" id="GO:0004519">
    <property type="term" value="F:endonuclease activity"/>
    <property type="evidence" value="ECO:0007669"/>
    <property type="project" value="UniProtKB-KW"/>
</dbReference>
<dbReference type="PANTHER" id="PTHR42933:SF3">
    <property type="entry name" value="TYPE I RESTRICTION ENZYME MJAVIII METHYLASE SUBUNIT"/>
    <property type="match status" value="1"/>
</dbReference>
<evidence type="ECO:0000256" key="4">
    <source>
        <dbReference type="ARBA" id="ARBA00022679"/>
    </source>
</evidence>
<evidence type="ECO:0000259" key="10">
    <source>
        <dbReference type="Pfam" id="PF01420"/>
    </source>
</evidence>
<dbReference type="PANTHER" id="PTHR42933">
    <property type="entry name" value="SLR6095 PROTEIN"/>
    <property type="match status" value="1"/>
</dbReference>
<comment type="similarity">
    <text evidence="1">Belongs to the type-I restriction system S methylase family.</text>
</comment>
<gene>
    <name evidence="12" type="ORF">L7E55_03870</name>
</gene>
<sequence>MDILVYDGDVPFLMIECKTWGQEYEREHKKMLRDGGQLFSYYTQDRATKYLCLYTSRLGKTVEYKNSIVVVEDNWRELSGTKEIYEYWNKNFKDNGIFENYSAPYDVKHKALTYGMLRTLKEEDSGKIYNQIMEILRHNAISDKPNAFNKLLNLFVCKIIDENKNADDELEFQWLETDSDESLQMRLNDLYKEGMWRFLEIDVIDHSEDEVSQALEGIDNEAQKQRLKDMFRDARLKKSPNFAFVEVLDNKTFELNAKIVREIVELLQVYKFRYDQKHEFLGNFFELLLNASMKQEAGQFFTPVPITRFIISSLPLKEFVQKRIDNRERDTLPVVMDYACGSGHFLTEYMSQMQDIIDTKINISKALPSVRNYFQSWQGLTKFLWARDSVYGIDLDNRLVKTTKVSAFFNGDGEATIVWANGLGNFEKSDEYRGKLKQISTLDRKNNGQFDILISNPPYSVEAFKSMLKYGSETFELFDHITDNSSEIECLFIERMKQLLKVGGWAGIILPSSILSNGGIHSRAREIIFKYFNVKAIVELGSGTFMKTGTNTVVLFLERRSDNDSIAISRAIDTFFANKKDVTVAGIEYAFSKYVTNVYDDLYFEDYISFLNSNASSRMVKHELFADYAKVFGDDVYAKAFEIEKEKMLYFLLTYSQNIVLVKTGKKQKEKEFLGYEFSERRGHEGMKRLPGGTKLYDESGDLLNPQKANSYIYNAFLGKEVDIDESLSQNVSYGRMSGFIDYGTGKFDRVVNLNKRIKIVSSYPMVKLSEVAEKLFAGGDLPKGRYSLNETPEYKIPIFANSVEKDGLYGYTDIAKVDEECVTISARGTIGFVKARKAPFYPIVRLLVLVPKKDFAISKYLEYIISHMGVNQFGVNIPQLTVPQVSEIKIPIPPLEVQKKIVAEIEAIENEENATKEQIESGKDNINLIIDNCFNSGFAMTKLGSIVQYSEERIDYQKLSAKNYIGVDNLLPNIGGKVDSQYLPTTGSVTAYKQSDILLSNIRPYLKKIWFANNDGGSSNDVLVLTVVSKDIIPKYVYYNLATNDFFDYEMQNIKGVKMPRAKKDTILNYQIPLPLLEKQKEIVSEIEKHEAEIGTLKGRLGELKSIKDGVLKKYL</sequence>
<comment type="catalytic activity">
    <reaction evidence="8">
        <text>a 2'-deoxyadenosine in DNA + S-adenosyl-L-methionine = an N(6)-methyl-2'-deoxyadenosine in DNA + S-adenosyl-L-homocysteine + H(+)</text>
        <dbReference type="Rhea" id="RHEA:15197"/>
        <dbReference type="Rhea" id="RHEA-COMP:12418"/>
        <dbReference type="Rhea" id="RHEA-COMP:12419"/>
        <dbReference type="ChEBI" id="CHEBI:15378"/>
        <dbReference type="ChEBI" id="CHEBI:57856"/>
        <dbReference type="ChEBI" id="CHEBI:59789"/>
        <dbReference type="ChEBI" id="CHEBI:90615"/>
        <dbReference type="ChEBI" id="CHEBI:90616"/>
        <dbReference type="EC" id="2.1.1.72"/>
    </reaction>
</comment>
<dbReference type="AlphaFoldDB" id="A0A9X4H2S1"/>
<dbReference type="Gene3D" id="3.90.220.20">
    <property type="entry name" value="DNA methylase specificity domains"/>
    <property type="match status" value="2"/>
</dbReference>
<dbReference type="InterPro" id="IPR002052">
    <property type="entry name" value="DNA_methylase_N6_adenine_CS"/>
</dbReference>
<dbReference type="Proteomes" id="UP001154312">
    <property type="component" value="Unassembled WGS sequence"/>
</dbReference>
<feature type="domain" description="Type I restriction modification DNA specificity" evidence="10">
    <location>
        <begin position="766"/>
        <end position="921"/>
    </location>
</feature>
<name>A0A9X4H2S1_9FIRM</name>
<dbReference type="GO" id="GO:0009007">
    <property type="term" value="F:site-specific DNA-methyltransferase (adenine-specific) activity"/>
    <property type="evidence" value="ECO:0007669"/>
    <property type="project" value="UniProtKB-EC"/>
</dbReference>
<dbReference type="GO" id="GO:0003677">
    <property type="term" value="F:DNA binding"/>
    <property type="evidence" value="ECO:0007669"/>
    <property type="project" value="UniProtKB-KW"/>
</dbReference>
<dbReference type="InterPro" id="IPR003356">
    <property type="entry name" value="DNA_methylase_A-5"/>
</dbReference>
<evidence type="ECO:0000313" key="12">
    <source>
        <dbReference type="EMBL" id="MDF9407503.1"/>
    </source>
</evidence>
<keyword evidence="13" id="KW-1185">Reference proteome</keyword>
<dbReference type="InterPro" id="IPR051537">
    <property type="entry name" value="DNA_Adenine_Mtase"/>
</dbReference>
<dbReference type="SUPFAM" id="SSF53335">
    <property type="entry name" value="S-adenosyl-L-methionine-dependent methyltransferases"/>
    <property type="match status" value="1"/>
</dbReference>
<proteinExistence type="inferred from homology"/>
<accession>A0A9X4H2S1</accession>
<feature type="domain" description="DNA methylase adenine-specific" evidence="11">
    <location>
        <begin position="278"/>
        <end position="570"/>
    </location>
</feature>
<evidence type="ECO:0000256" key="8">
    <source>
        <dbReference type="ARBA" id="ARBA00047942"/>
    </source>
</evidence>
<evidence type="ECO:0000256" key="3">
    <source>
        <dbReference type="ARBA" id="ARBA00022603"/>
    </source>
</evidence>
<dbReference type="InterPro" id="IPR029063">
    <property type="entry name" value="SAM-dependent_MTases_sf"/>
</dbReference>
<comment type="caution">
    <text evidence="12">The sequence shown here is derived from an EMBL/GenBank/DDBJ whole genome shotgun (WGS) entry which is preliminary data.</text>
</comment>